<gene>
    <name evidence="2" type="ORF">CHR55_27450</name>
</gene>
<feature type="region of interest" description="Disordered" evidence="1">
    <location>
        <begin position="1"/>
        <end position="29"/>
    </location>
</feature>
<dbReference type="AlphaFoldDB" id="A0A2A5J3M2"/>
<protein>
    <recommendedName>
        <fullName evidence="4">Pentapeptide repeat-containing protein</fullName>
    </recommendedName>
</protein>
<accession>A0A2A5J3M2</accession>
<dbReference type="InterPro" id="IPR001646">
    <property type="entry name" value="5peptide_repeat"/>
</dbReference>
<dbReference type="SUPFAM" id="SSF141571">
    <property type="entry name" value="Pentapeptide repeat-like"/>
    <property type="match status" value="1"/>
</dbReference>
<organism evidence="2 3">
    <name type="scientific">Rhodococcus qingshengii</name>
    <dbReference type="NCBI Taxonomy" id="334542"/>
    <lineage>
        <taxon>Bacteria</taxon>
        <taxon>Bacillati</taxon>
        <taxon>Actinomycetota</taxon>
        <taxon>Actinomycetes</taxon>
        <taxon>Mycobacteriales</taxon>
        <taxon>Nocardiaceae</taxon>
        <taxon>Rhodococcus</taxon>
        <taxon>Rhodococcus erythropolis group</taxon>
    </lineage>
</organism>
<name>A0A2A5J3M2_RHOSG</name>
<evidence type="ECO:0000256" key="1">
    <source>
        <dbReference type="SAM" id="MobiDB-lite"/>
    </source>
</evidence>
<dbReference type="EMBL" id="NOVD01000036">
    <property type="protein sequence ID" value="PCK24180.1"/>
    <property type="molecule type" value="Genomic_DNA"/>
</dbReference>
<evidence type="ECO:0000313" key="3">
    <source>
        <dbReference type="Proteomes" id="UP000230886"/>
    </source>
</evidence>
<dbReference type="Pfam" id="PF00805">
    <property type="entry name" value="Pentapeptide"/>
    <property type="match status" value="1"/>
</dbReference>
<evidence type="ECO:0008006" key="4">
    <source>
        <dbReference type="Google" id="ProtNLM"/>
    </source>
</evidence>
<evidence type="ECO:0000313" key="2">
    <source>
        <dbReference type="EMBL" id="PCK24180.1"/>
    </source>
</evidence>
<sequence length="354" mass="39181">MVQLSKNSKVARHPLHVRDRQDSAVVETAGTSGANASDVNLYNASMYGTNLTGVDFSGAYMRHANLAHSGLSGAILIGADLFEADLTGGEPRKCLLGRFDPVADRFRRDPCSTLMLNQREAISDSAPQPSNTKSVSNVAISPQVPARSCSHTCTRLRRHRWQLDAQVVGPPGSRSWGPDGLEHVPHIEVVMVLPSTAVVAELRPQLLVSFRIDQLRNHLRRGHCNGHQTIRSRVLPFCPHTAVSIDHRFLRVQPIHQLCPDFGLHRFRLSVPIGLRLEVTDVQVVFDPEDRVQCSGHADAVIPYRHLVGDGLYVPSHPPVDQRRRVVTLAVLVEVRPRLVNLEPVNVPELPFPQ</sequence>
<dbReference type="Gene3D" id="2.160.20.80">
    <property type="entry name" value="E3 ubiquitin-protein ligase SopA"/>
    <property type="match status" value="1"/>
</dbReference>
<proteinExistence type="predicted"/>
<comment type="caution">
    <text evidence="2">The sequence shown here is derived from an EMBL/GenBank/DDBJ whole genome shotgun (WGS) entry which is preliminary data.</text>
</comment>
<dbReference type="Proteomes" id="UP000230886">
    <property type="component" value="Unassembled WGS sequence"/>
</dbReference>
<reference evidence="2 3" key="1">
    <citation type="submission" date="2017-07" db="EMBL/GenBank/DDBJ databases">
        <title>Draft sequence of Rhodococcus enclensis 23b-28.</title>
        <authorList>
            <person name="Besaury L."/>
            <person name="Sancelme M."/>
            <person name="Amato P."/>
            <person name="Lallement A."/>
            <person name="Delort A.-M."/>
        </authorList>
    </citation>
    <scope>NUCLEOTIDE SEQUENCE [LARGE SCALE GENOMIC DNA]</scope>
    <source>
        <strain evidence="2 3">23b-28</strain>
    </source>
</reference>